<dbReference type="Proteomes" id="UP000214688">
    <property type="component" value="Chromosome"/>
</dbReference>
<sequence>MSISKSYRLTPQAPYRFDYFQKRVENSSNSYLYSIGENALSRAHIIGGHPVLVHITLDTPSTPNAPVIRLDVQGAHSDARADQAADIWRHMLSIDRPLLPFYQQAATDPVLKTITSDLSGMHLLLDSSPFESTILSIIGQQVNLTFAENLKRSLVELCASSIDVNGSTHYAFPSPEQIAALNYEQLRAMKFSQRKAEYVIDFARGVANGSIDLHSLQGMSNAEAIDYLIKLRGIGRWTAECVLLFGLGRPDLLPAADIGLRNAIQHFWGLDHQPTEQEVREFAVPWRGHESYFTYYLWTALGLARAAQKQQTVTPKAKRKNSKNMAERDKE</sequence>
<dbReference type="InterPro" id="IPR003265">
    <property type="entry name" value="HhH-GPD_domain"/>
</dbReference>
<dbReference type="SUPFAM" id="SSF48150">
    <property type="entry name" value="DNA-glycosylase"/>
    <property type="match status" value="1"/>
</dbReference>
<keyword evidence="4" id="KW-0227">DNA damage</keyword>
<keyword evidence="5" id="KW-0234">DNA repair</keyword>
<dbReference type="PANTHER" id="PTHR43003:SF5">
    <property type="entry name" value="DNA-3-METHYLADENINE GLYCOSYLASE"/>
    <property type="match status" value="1"/>
</dbReference>
<dbReference type="Gene3D" id="1.10.1670.10">
    <property type="entry name" value="Helix-hairpin-Helix base-excision DNA repair enzymes (C-terminal)"/>
    <property type="match status" value="1"/>
</dbReference>
<dbReference type="OrthoDB" id="9785929at2"/>
<evidence type="ECO:0000313" key="8">
    <source>
        <dbReference type="EMBL" id="ASS75093.1"/>
    </source>
</evidence>
<dbReference type="Gene3D" id="1.10.340.30">
    <property type="entry name" value="Hypothetical protein, domain 2"/>
    <property type="match status" value="1"/>
</dbReference>
<dbReference type="SMART" id="SM00478">
    <property type="entry name" value="ENDO3c"/>
    <property type="match status" value="1"/>
</dbReference>
<dbReference type="EC" id="3.2.2.21" evidence="3"/>
<dbReference type="FunFam" id="1.10.340.30:FF:000004">
    <property type="entry name" value="DNA-3-methyladenine glycosylase II"/>
    <property type="match status" value="1"/>
</dbReference>
<dbReference type="InterPro" id="IPR011257">
    <property type="entry name" value="DNA_glycosylase"/>
</dbReference>
<protein>
    <recommendedName>
        <fullName evidence="3">DNA-3-methyladenine glycosylase II</fullName>
        <ecNumber evidence="3">3.2.2.21</ecNumber>
    </recommendedName>
</protein>
<dbReference type="GO" id="GO:0032131">
    <property type="term" value="F:alkylated DNA binding"/>
    <property type="evidence" value="ECO:0007669"/>
    <property type="project" value="TreeGrafter"/>
</dbReference>
<evidence type="ECO:0000256" key="6">
    <source>
        <dbReference type="SAM" id="MobiDB-lite"/>
    </source>
</evidence>
<dbReference type="Pfam" id="PF00730">
    <property type="entry name" value="HhH-GPD"/>
    <property type="match status" value="1"/>
</dbReference>
<proteinExistence type="inferred from homology"/>
<dbReference type="CDD" id="cd00056">
    <property type="entry name" value="ENDO3c"/>
    <property type="match status" value="1"/>
</dbReference>
<comment type="similarity">
    <text evidence="2">Belongs to the alkylbase DNA glycosidase AlkA family.</text>
</comment>
<organism evidence="8 9">
    <name type="scientific">Tumebacillus algifaecis</name>
    <dbReference type="NCBI Taxonomy" id="1214604"/>
    <lineage>
        <taxon>Bacteria</taxon>
        <taxon>Bacillati</taxon>
        <taxon>Bacillota</taxon>
        <taxon>Bacilli</taxon>
        <taxon>Bacillales</taxon>
        <taxon>Alicyclobacillaceae</taxon>
        <taxon>Tumebacillus</taxon>
    </lineage>
</organism>
<name>A0A223D0Z2_9BACL</name>
<evidence type="ECO:0000256" key="4">
    <source>
        <dbReference type="ARBA" id="ARBA00022763"/>
    </source>
</evidence>
<evidence type="ECO:0000256" key="3">
    <source>
        <dbReference type="ARBA" id="ARBA00012000"/>
    </source>
</evidence>
<evidence type="ECO:0000259" key="7">
    <source>
        <dbReference type="SMART" id="SM00478"/>
    </source>
</evidence>
<dbReference type="EMBL" id="CP022657">
    <property type="protein sequence ID" value="ASS75093.1"/>
    <property type="molecule type" value="Genomic_DNA"/>
</dbReference>
<evidence type="ECO:0000256" key="1">
    <source>
        <dbReference type="ARBA" id="ARBA00000086"/>
    </source>
</evidence>
<dbReference type="KEGG" id="tab:CIG75_08960"/>
<evidence type="ECO:0000256" key="5">
    <source>
        <dbReference type="ARBA" id="ARBA00023204"/>
    </source>
</evidence>
<dbReference type="GO" id="GO:0006307">
    <property type="term" value="P:DNA alkylation repair"/>
    <property type="evidence" value="ECO:0007669"/>
    <property type="project" value="TreeGrafter"/>
</dbReference>
<gene>
    <name evidence="8" type="ORF">CIG75_08960</name>
</gene>
<dbReference type="GO" id="GO:0008725">
    <property type="term" value="F:DNA-3-methyladenine glycosylase activity"/>
    <property type="evidence" value="ECO:0007669"/>
    <property type="project" value="TreeGrafter"/>
</dbReference>
<dbReference type="GO" id="GO:0005737">
    <property type="term" value="C:cytoplasm"/>
    <property type="evidence" value="ECO:0007669"/>
    <property type="project" value="TreeGrafter"/>
</dbReference>
<feature type="region of interest" description="Disordered" evidence="6">
    <location>
        <begin position="311"/>
        <end position="331"/>
    </location>
</feature>
<dbReference type="InterPro" id="IPR051912">
    <property type="entry name" value="Alkylbase_DNA_Glycosylase/TA"/>
</dbReference>
<accession>A0A223D0Z2</accession>
<reference evidence="8 9" key="1">
    <citation type="journal article" date="2015" name="Int. J. Syst. Evol. Microbiol.">
        <title>Tumebacillus algifaecis sp. nov., isolated from decomposing algal scum.</title>
        <authorList>
            <person name="Wu Y.F."/>
            <person name="Zhang B."/>
            <person name="Xing P."/>
            <person name="Wu Q.L."/>
            <person name="Liu S.J."/>
        </authorList>
    </citation>
    <scope>NUCLEOTIDE SEQUENCE [LARGE SCALE GENOMIC DNA]</scope>
    <source>
        <strain evidence="8 9">THMBR28</strain>
    </source>
</reference>
<dbReference type="PANTHER" id="PTHR43003">
    <property type="entry name" value="DNA-3-METHYLADENINE GLYCOSYLASE"/>
    <property type="match status" value="1"/>
</dbReference>
<dbReference type="RefSeq" id="WP_094236342.1">
    <property type="nucleotide sequence ID" value="NZ_CP022657.1"/>
</dbReference>
<comment type="catalytic activity">
    <reaction evidence="1">
        <text>Hydrolysis of alkylated DNA, releasing 3-methyladenine, 3-methylguanine, 7-methylguanine and 7-methyladenine.</text>
        <dbReference type="EC" id="3.2.2.21"/>
    </reaction>
</comment>
<dbReference type="GO" id="GO:0043916">
    <property type="term" value="F:DNA-7-methylguanine glycosylase activity"/>
    <property type="evidence" value="ECO:0007669"/>
    <property type="project" value="TreeGrafter"/>
</dbReference>
<dbReference type="GO" id="GO:0032993">
    <property type="term" value="C:protein-DNA complex"/>
    <property type="evidence" value="ECO:0007669"/>
    <property type="project" value="TreeGrafter"/>
</dbReference>
<evidence type="ECO:0000256" key="2">
    <source>
        <dbReference type="ARBA" id="ARBA00010817"/>
    </source>
</evidence>
<dbReference type="AlphaFoldDB" id="A0A223D0Z2"/>
<feature type="domain" description="HhH-GPD" evidence="7">
    <location>
        <begin position="138"/>
        <end position="306"/>
    </location>
</feature>
<keyword evidence="9" id="KW-1185">Reference proteome</keyword>
<dbReference type="GO" id="GO:0006285">
    <property type="term" value="P:base-excision repair, AP site formation"/>
    <property type="evidence" value="ECO:0007669"/>
    <property type="project" value="TreeGrafter"/>
</dbReference>
<evidence type="ECO:0000313" key="9">
    <source>
        <dbReference type="Proteomes" id="UP000214688"/>
    </source>
</evidence>
<dbReference type="InterPro" id="IPR023170">
    <property type="entry name" value="HhH_base_excis_C"/>
</dbReference>